<name>A0A183TU15_SCHSO</name>
<evidence type="ECO:0000313" key="1">
    <source>
        <dbReference type="EMBL" id="VDM06349.1"/>
    </source>
</evidence>
<dbReference type="PANTHER" id="PTHR12412:SF2">
    <property type="entry name" value="NUCLEAR CAP-BINDING PROTEIN SUBUNIT 1"/>
    <property type="match status" value="1"/>
</dbReference>
<evidence type="ECO:0000313" key="2">
    <source>
        <dbReference type="Proteomes" id="UP000275846"/>
    </source>
</evidence>
<dbReference type="EMBL" id="UYSU01050918">
    <property type="protein sequence ID" value="VDM06349.1"/>
    <property type="molecule type" value="Genomic_DNA"/>
</dbReference>
<gene>
    <name evidence="1" type="ORF">SSLN_LOCUS19963</name>
</gene>
<dbReference type="AlphaFoldDB" id="A0A183TU15"/>
<dbReference type="SUPFAM" id="SSF48371">
    <property type="entry name" value="ARM repeat"/>
    <property type="match status" value="1"/>
</dbReference>
<dbReference type="Proteomes" id="UP000275846">
    <property type="component" value="Unassembled WGS sequence"/>
</dbReference>
<dbReference type="GO" id="GO:0005846">
    <property type="term" value="C:nuclear cap binding complex"/>
    <property type="evidence" value="ECO:0007669"/>
    <property type="project" value="InterPro"/>
</dbReference>
<dbReference type="WBParaSite" id="SSLN_0002070501-mRNA-1">
    <property type="protein sequence ID" value="SSLN_0002070501-mRNA-1"/>
    <property type="gene ID" value="SSLN_0002070501"/>
</dbReference>
<proteinExistence type="predicted"/>
<accession>A0A183TU15</accession>
<protein>
    <submittedName>
        <fullName evidence="3">CRAL-TRIO domain-containing protein</fullName>
    </submittedName>
</protein>
<reference evidence="1 2" key="2">
    <citation type="submission" date="2018-11" db="EMBL/GenBank/DDBJ databases">
        <authorList>
            <consortium name="Pathogen Informatics"/>
        </authorList>
    </citation>
    <scope>NUCLEOTIDE SEQUENCE [LARGE SCALE GENOMIC DNA]</scope>
    <source>
        <strain evidence="1 2">NST_G2</strain>
    </source>
</reference>
<dbReference type="GO" id="GO:0006406">
    <property type="term" value="P:mRNA export from nucleus"/>
    <property type="evidence" value="ECO:0007669"/>
    <property type="project" value="InterPro"/>
</dbReference>
<organism evidence="3">
    <name type="scientific">Schistocephalus solidus</name>
    <name type="common">Tapeworm</name>
    <dbReference type="NCBI Taxonomy" id="70667"/>
    <lineage>
        <taxon>Eukaryota</taxon>
        <taxon>Metazoa</taxon>
        <taxon>Spiralia</taxon>
        <taxon>Lophotrochozoa</taxon>
        <taxon>Platyhelminthes</taxon>
        <taxon>Cestoda</taxon>
        <taxon>Eucestoda</taxon>
        <taxon>Diphyllobothriidea</taxon>
        <taxon>Diphyllobothriidae</taxon>
        <taxon>Schistocephalus</taxon>
    </lineage>
</organism>
<dbReference type="GO" id="GO:0000184">
    <property type="term" value="P:nuclear-transcribed mRNA catabolic process, nonsense-mediated decay"/>
    <property type="evidence" value="ECO:0007669"/>
    <property type="project" value="TreeGrafter"/>
</dbReference>
<dbReference type="GO" id="GO:0005634">
    <property type="term" value="C:nucleus"/>
    <property type="evidence" value="ECO:0007669"/>
    <property type="project" value="TreeGrafter"/>
</dbReference>
<dbReference type="GO" id="GO:0003729">
    <property type="term" value="F:mRNA binding"/>
    <property type="evidence" value="ECO:0007669"/>
    <property type="project" value="TreeGrafter"/>
</dbReference>
<keyword evidence="2" id="KW-1185">Reference proteome</keyword>
<dbReference type="OrthoDB" id="10252707at2759"/>
<dbReference type="GO" id="GO:0000339">
    <property type="term" value="F:RNA cap binding"/>
    <property type="evidence" value="ECO:0007669"/>
    <property type="project" value="InterPro"/>
</dbReference>
<dbReference type="InterPro" id="IPR027159">
    <property type="entry name" value="CBP80"/>
</dbReference>
<evidence type="ECO:0000313" key="3">
    <source>
        <dbReference type="WBParaSite" id="SSLN_0002070501-mRNA-1"/>
    </source>
</evidence>
<dbReference type="InterPro" id="IPR016024">
    <property type="entry name" value="ARM-type_fold"/>
</dbReference>
<reference evidence="3" key="1">
    <citation type="submission" date="2016-06" db="UniProtKB">
        <authorList>
            <consortium name="WormBaseParasite"/>
        </authorList>
    </citation>
    <scope>IDENTIFICATION</scope>
</reference>
<dbReference type="Gene3D" id="1.25.40.180">
    <property type="match status" value="1"/>
</dbReference>
<sequence>MLALYENFAEVTLDVCASSQARTDWYSYVVLYALPYYLSCLWAQISSMRSAGWKEHVLWKISDAFPALRESGQSCKFSQITPPDYDSEIVYPLPQVVFRMFDYTDVYSAEDEDTEQDNQASSTKAESSAATLPGAHTIERFLIDEQLHIILETMNFNRVLW</sequence>
<dbReference type="PANTHER" id="PTHR12412">
    <property type="entry name" value="CAP BINDING PROTEIN"/>
    <property type="match status" value="1"/>
</dbReference>
<dbReference type="STRING" id="70667.A0A183TU15"/>